<proteinExistence type="predicted"/>
<accession>A0A4C1ZY45</accession>
<sequence length="70" mass="7749">MLADPVVNSNPNRDTALDVISGSIVGCSPSSSFDSSTGSGTDHFSPLVTDFLWQRCYKREEDYEYLRKDA</sequence>
<name>A0A4C1ZY45_EUMVA</name>
<dbReference type="AlphaFoldDB" id="A0A4C1ZY45"/>
<dbReference type="Proteomes" id="UP000299102">
    <property type="component" value="Unassembled WGS sequence"/>
</dbReference>
<reference evidence="1 2" key="1">
    <citation type="journal article" date="2019" name="Commun. Biol.">
        <title>The bagworm genome reveals a unique fibroin gene that provides high tensile strength.</title>
        <authorList>
            <person name="Kono N."/>
            <person name="Nakamura H."/>
            <person name="Ohtoshi R."/>
            <person name="Tomita M."/>
            <person name="Numata K."/>
            <person name="Arakawa K."/>
        </authorList>
    </citation>
    <scope>NUCLEOTIDE SEQUENCE [LARGE SCALE GENOMIC DNA]</scope>
</reference>
<gene>
    <name evidence="1" type="ORF">EVAR_66475_1</name>
</gene>
<organism evidence="1 2">
    <name type="scientific">Eumeta variegata</name>
    <name type="common">Bagworm moth</name>
    <name type="synonym">Eumeta japonica</name>
    <dbReference type="NCBI Taxonomy" id="151549"/>
    <lineage>
        <taxon>Eukaryota</taxon>
        <taxon>Metazoa</taxon>
        <taxon>Ecdysozoa</taxon>
        <taxon>Arthropoda</taxon>
        <taxon>Hexapoda</taxon>
        <taxon>Insecta</taxon>
        <taxon>Pterygota</taxon>
        <taxon>Neoptera</taxon>
        <taxon>Endopterygota</taxon>
        <taxon>Lepidoptera</taxon>
        <taxon>Glossata</taxon>
        <taxon>Ditrysia</taxon>
        <taxon>Tineoidea</taxon>
        <taxon>Psychidae</taxon>
        <taxon>Oiketicinae</taxon>
        <taxon>Eumeta</taxon>
    </lineage>
</organism>
<dbReference type="EMBL" id="BGZK01002323">
    <property type="protein sequence ID" value="GBP92930.1"/>
    <property type="molecule type" value="Genomic_DNA"/>
</dbReference>
<protein>
    <submittedName>
        <fullName evidence="1">Uncharacterized protein</fullName>
    </submittedName>
</protein>
<comment type="caution">
    <text evidence="1">The sequence shown here is derived from an EMBL/GenBank/DDBJ whole genome shotgun (WGS) entry which is preliminary data.</text>
</comment>
<evidence type="ECO:0000313" key="2">
    <source>
        <dbReference type="Proteomes" id="UP000299102"/>
    </source>
</evidence>
<keyword evidence="2" id="KW-1185">Reference proteome</keyword>
<evidence type="ECO:0000313" key="1">
    <source>
        <dbReference type="EMBL" id="GBP92930.1"/>
    </source>
</evidence>